<evidence type="ECO:0000256" key="4">
    <source>
        <dbReference type="ARBA" id="ARBA00022801"/>
    </source>
</evidence>
<sequence>MANTRATRCTFIPPWLAERVDGPDAVLRDAAFRAQRGVTGLPHATVAPAGAAWTVHDAGSTTDLPGRSARSDGEPATGDVAVDEAAAGIEATLAMWAEDLGRRSFDGAGAQVSLTVHYGSRYNNAFWDGTQLVFGDGDGEVFERFTKPVDVLAHEFGHGVVEHTCNLVYRGQSGALNESVADVFAACLKQRVLGQQATDGDWLIGEGIFRPSVQARALRDMAAPGTAYDDPDLGKDPQVGHMDDFVVTTSDNGGVHLNSGIPNRAFQLAAVAIGGTAIAGAGQVWYAALTGGDVPEDSDFATFAAATVAAAGPHADVVREAWAQVGVAPADAVGAPVPQPPGQVAAGVLRVERTGGFAGHTETAEVDLDDTDEPGLRDLVADAGLASGDLREGDPMTKPDMFLYAFTLGERTVRVPEHRLTASQAELARRVLRRNQF</sequence>
<evidence type="ECO:0000256" key="3">
    <source>
        <dbReference type="ARBA" id="ARBA00022723"/>
    </source>
</evidence>
<dbReference type="GO" id="GO:0004222">
    <property type="term" value="F:metalloendopeptidase activity"/>
    <property type="evidence" value="ECO:0007669"/>
    <property type="project" value="InterPro"/>
</dbReference>
<evidence type="ECO:0000313" key="10">
    <source>
        <dbReference type="EMBL" id="CUR57532.1"/>
    </source>
</evidence>
<dbReference type="SUPFAM" id="SSF55486">
    <property type="entry name" value="Metalloproteases ('zincins'), catalytic domain"/>
    <property type="match status" value="1"/>
</dbReference>
<dbReference type="GO" id="GO:0046872">
    <property type="term" value="F:metal ion binding"/>
    <property type="evidence" value="ECO:0007669"/>
    <property type="project" value="UniProtKB-KW"/>
</dbReference>
<keyword evidence="2" id="KW-0645">Protease</keyword>
<gene>
    <name evidence="10" type="ORF">NOCA1130078</name>
</gene>
<comment type="similarity">
    <text evidence="1">Belongs to the peptidase M4 family.</text>
</comment>
<evidence type="ECO:0000256" key="5">
    <source>
        <dbReference type="ARBA" id="ARBA00022833"/>
    </source>
</evidence>
<dbReference type="InterPro" id="IPR013856">
    <property type="entry name" value="Peptidase_M4_domain"/>
</dbReference>
<dbReference type="InterPro" id="IPR001570">
    <property type="entry name" value="Peptidase_M4_C_domain"/>
</dbReference>
<feature type="domain" description="Peptidase M4 C-terminal" evidence="9">
    <location>
        <begin position="166"/>
        <end position="327"/>
    </location>
</feature>
<evidence type="ECO:0000259" key="8">
    <source>
        <dbReference type="Pfam" id="PF01447"/>
    </source>
</evidence>
<dbReference type="InterPro" id="IPR023612">
    <property type="entry name" value="Peptidase_M4"/>
</dbReference>
<keyword evidence="6" id="KW-0482">Metalloprotease</keyword>
<evidence type="ECO:0000256" key="2">
    <source>
        <dbReference type="ARBA" id="ARBA00022670"/>
    </source>
</evidence>
<dbReference type="Pfam" id="PF20242">
    <property type="entry name" value="Emfourin"/>
    <property type="match status" value="1"/>
</dbReference>
<dbReference type="InterPro" id="IPR049457">
    <property type="entry name" value="Emfourin"/>
</dbReference>
<keyword evidence="5" id="KW-0862">Zinc</keyword>
<dbReference type="PRINTS" id="PR00730">
    <property type="entry name" value="THERMOLYSIN"/>
</dbReference>
<keyword evidence="3" id="KW-0479">Metal-binding</keyword>
<dbReference type="InterPro" id="IPR027268">
    <property type="entry name" value="Peptidase_M4/M1_CTD_sf"/>
</dbReference>
<feature type="domain" description="Peptidase M4" evidence="8">
    <location>
        <begin position="80"/>
        <end position="162"/>
    </location>
</feature>
<name>A0A2P2C9I9_9ZZZZ</name>
<dbReference type="Pfam" id="PF02868">
    <property type="entry name" value="Peptidase_M4_C"/>
    <property type="match status" value="1"/>
</dbReference>
<reference evidence="10" key="1">
    <citation type="submission" date="2015-08" db="EMBL/GenBank/DDBJ databases">
        <authorList>
            <person name="Babu N.S."/>
            <person name="Beckwith C.J."/>
            <person name="Beseler K.G."/>
            <person name="Brison A."/>
            <person name="Carone J.V."/>
            <person name="Caskin T.P."/>
            <person name="Diamond M."/>
            <person name="Durham M.E."/>
            <person name="Foxe J.M."/>
            <person name="Go M."/>
            <person name="Henderson B.A."/>
            <person name="Jones I.B."/>
            <person name="McGettigan J.A."/>
            <person name="Micheletti S.J."/>
            <person name="Nasrallah M.E."/>
            <person name="Ortiz D."/>
            <person name="Piller C.R."/>
            <person name="Privatt S.R."/>
            <person name="Schneider S.L."/>
            <person name="Sharp S."/>
            <person name="Smith T.C."/>
            <person name="Stanton J.D."/>
            <person name="Ullery H.E."/>
            <person name="Wilson R.J."/>
            <person name="Serrano M.G."/>
            <person name="Buck G."/>
            <person name="Lee V."/>
            <person name="Wang Y."/>
            <person name="Carvalho R."/>
            <person name="Voegtly L."/>
            <person name="Shi R."/>
            <person name="Duckworth R."/>
            <person name="Johnson A."/>
            <person name="Loviza R."/>
            <person name="Walstead R."/>
            <person name="Shah Z."/>
            <person name="Kiflezghi M."/>
            <person name="Wade K."/>
            <person name="Ball S.L."/>
            <person name="Bradley K.W."/>
            <person name="Asai D.J."/>
            <person name="Bowman C.A."/>
            <person name="Russell D.A."/>
            <person name="Pope W.H."/>
            <person name="Jacobs-Sera D."/>
            <person name="Hendrix R.W."/>
            <person name="Hatfull G.F."/>
        </authorList>
    </citation>
    <scope>NUCLEOTIDE SEQUENCE</scope>
</reference>
<accession>A0A2P2C9I9</accession>
<keyword evidence="4" id="KW-0378">Hydrolase</keyword>
<dbReference type="Gene3D" id="3.10.170.10">
    <property type="match status" value="1"/>
</dbReference>
<dbReference type="EMBL" id="CZKB01000005">
    <property type="protein sequence ID" value="CUR57532.1"/>
    <property type="molecule type" value="Genomic_DNA"/>
</dbReference>
<evidence type="ECO:0000256" key="6">
    <source>
        <dbReference type="ARBA" id="ARBA00023049"/>
    </source>
</evidence>
<feature type="region of interest" description="Disordered" evidence="7">
    <location>
        <begin position="57"/>
        <end position="77"/>
    </location>
</feature>
<proteinExistence type="inferred from homology"/>
<dbReference type="Pfam" id="PF01447">
    <property type="entry name" value="Peptidase_M4"/>
    <property type="match status" value="1"/>
</dbReference>
<evidence type="ECO:0000256" key="1">
    <source>
        <dbReference type="ARBA" id="ARBA00009388"/>
    </source>
</evidence>
<protein>
    <submittedName>
        <fullName evidence="10">Peptidase M4, thermolysin</fullName>
    </submittedName>
</protein>
<organism evidence="10">
    <name type="scientific">metagenome</name>
    <dbReference type="NCBI Taxonomy" id="256318"/>
    <lineage>
        <taxon>unclassified sequences</taxon>
        <taxon>metagenomes</taxon>
    </lineage>
</organism>
<dbReference type="AlphaFoldDB" id="A0A2P2C9I9"/>
<dbReference type="GO" id="GO:0006508">
    <property type="term" value="P:proteolysis"/>
    <property type="evidence" value="ECO:0007669"/>
    <property type="project" value="UniProtKB-KW"/>
</dbReference>
<evidence type="ECO:0000259" key="9">
    <source>
        <dbReference type="Pfam" id="PF02868"/>
    </source>
</evidence>
<dbReference type="InterPro" id="IPR052759">
    <property type="entry name" value="Metalloprotease_M4"/>
</dbReference>
<dbReference type="Gene3D" id="1.10.390.10">
    <property type="entry name" value="Neutral Protease Domain 2"/>
    <property type="match status" value="1"/>
</dbReference>
<dbReference type="PANTHER" id="PTHR43579">
    <property type="match status" value="1"/>
</dbReference>
<evidence type="ECO:0000256" key="7">
    <source>
        <dbReference type="SAM" id="MobiDB-lite"/>
    </source>
</evidence>
<dbReference type="PANTHER" id="PTHR43579:SF1">
    <property type="entry name" value="NEUTRAL METALLOPROTEINASE"/>
    <property type="match status" value="1"/>
</dbReference>
<dbReference type="CDD" id="cd09597">
    <property type="entry name" value="M4_TLP"/>
    <property type="match status" value="1"/>
</dbReference>